<proteinExistence type="predicted"/>
<keyword evidence="2" id="KW-1185">Reference proteome</keyword>
<gene>
    <name evidence="1" type="ORF">EDC28_1089</name>
</gene>
<dbReference type="EMBL" id="RJUL01000008">
    <property type="protein sequence ID" value="ROQ23271.1"/>
    <property type="molecule type" value="Genomic_DNA"/>
</dbReference>
<reference evidence="1 2" key="1">
    <citation type="submission" date="2018-11" db="EMBL/GenBank/DDBJ databases">
        <title>Genomic Encyclopedia of Type Strains, Phase IV (KMG-IV): sequencing the most valuable type-strain genomes for metagenomic binning, comparative biology and taxonomic classification.</title>
        <authorList>
            <person name="Goeker M."/>
        </authorList>
    </citation>
    <scope>NUCLEOTIDE SEQUENCE [LARGE SCALE GENOMIC DNA]</scope>
    <source>
        <strain evidence="1 2">DSM 21945</strain>
    </source>
</reference>
<dbReference type="Proteomes" id="UP000268033">
    <property type="component" value="Unassembled WGS sequence"/>
</dbReference>
<dbReference type="AlphaFoldDB" id="A0A3N1P715"/>
<name>A0A3N1P715_9GAMM</name>
<sequence length="42" mass="4949">MQVDLSSNLERHHSLSGIPVRFRVGKEHFQRVFFTYLGLDKC</sequence>
<accession>A0A3N1P715</accession>
<comment type="caution">
    <text evidence="1">The sequence shown here is derived from an EMBL/GenBank/DDBJ whole genome shotgun (WGS) entry which is preliminary data.</text>
</comment>
<evidence type="ECO:0000313" key="1">
    <source>
        <dbReference type="EMBL" id="ROQ23271.1"/>
    </source>
</evidence>
<protein>
    <submittedName>
        <fullName evidence="1">Uncharacterized protein</fullName>
    </submittedName>
</protein>
<organism evidence="1 2">
    <name type="scientific">Gallaecimonas pentaromativorans</name>
    <dbReference type="NCBI Taxonomy" id="584787"/>
    <lineage>
        <taxon>Bacteria</taxon>
        <taxon>Pseudomonadati</taxon>
        <taxon>Pseudomonadota</taxon>
        <taxon>Gammaproteobacteria</taxon>
        <taxon>Enterobacterales</taxon>
        <taxon>Gallaecimonadaceae</taxon>
        <taxon>Gallaecimonas</taxon>
    </lineage>
</organism>
<evidence type="ECO:0000313" key="2">
    <source>
        <dbReference type="Proteomes" id="UP000268033"/>
    </source>
</evidence>